<dbReference type="EMBL" id="JASPKZ010006475">
    <property type="protein sequence ID" value="KAJ9587166.1"/>
    <property type="molecule type" value="Genomic_DNA"/>
</dbReference>
<reference evidence="1" key="1">
    <citation type="journal article" date="2023" name="IScience">
        <title>Live-bearing cockroach genome reveals convergent evolutionary mechanisms linked to viviparity in insects and beyond.</title>
        <authorList>
            <person name="Fouks B."/>
            <person name="Harrison M.C."/>
            <person name="Mikhailova A.A."/>
            <person name="Marchal E."/>
            <person name="English S."/>
            <person name="Carruthers M."/>
            <person name="Jennings E.C."/>
            <person name="Chiamaka E.L."/>
            <person name="Frigard R.A."/>
            <person name="Pippel M."/>
            <person name="Attardo G.M."/>
            <person name="Benoit J.B."/>
            <person name="Bornberg-Bauer E."/>
            <person name="Tobe S.S."/>
        </authorList>
    </citation>
    <scope>NUCLEOTIDE SEQUENCE</scope>
    <source>
        <strain evidence="1">Stay&amp;Tobe</strain>
    </source>
</reference>
<accession>A0AAD7ZUX1</accession>
<dbReference type="Proteomes" id="UP001233999">
    <property type="component" value="Unassembled WGS sequence"/>
</dbReference>
<feature type="non-terminal residue" evidence="1">
    <location>
        <position position="1"/>
    </location>
</feature>
<gene>
    <name evidence="1" type="ORF">L9F63_019311</name>
</gene>
<name>A0AAD7ZUX1_DIPPU</name>
<sequence>VVVLPNPSAWKQLVAWISHDRLGFDTYICDLTIEIIYETDTFFRLCTVYVLKYMHGTT</sequence>
<comment type="caution">
    <text evidence="1">The sequence shown here is derived from an EMBL/GenBank/DDBJ whole genome shotgun (WGS) entry which is preliminary data.</text>
</comment>
<evidence type="ECO:0000313" key="2">
    <source>
        <dbReference type="Proteomes" id="UP001233999"/>
    </source>
</evidence>
<protein>
    <submittedName>
        <fullName evidence="1">Uncharacterized protein</fullName>
    </submittedName>
</protein>
<evidence type="ECO:0000313" key="1">
    <source>
        <dbReference type="EMBL" id="KAJ9587166.1"/>
    </source>
</evidence>
<keyword evidence="2" id="KW-1185">Reference proteome</keyword>
<feature type="non-terminal residue" evidence="1">
    <location>
        <position position="58"/>
    </location>
</feature>
<reference evidence="1" key="2">
    <citation type="submission" date="2023-05" db="EMBL/GenBank/DDBJ databases">
        <authorList>
            <person name="Fouks B."/>
        </authorList>
    </citation>
    <scope>NUCLEOTIDE SEQUENCE</scope>
    <source>
        <strain evidence="1">Stay&amp;Tobe</strain>
        <tissue evidence="1">Testes</tissue>
    </source>
</reference>
<organism evidence="1 2">
    <name type="scientific">Diploptera punctata</name>
    <name type="common">Pacific beetle cockroach</name>
    <dbReference type="NCBI Taxonomy" id="6984"/>
    <lineage>
        <taxon>Eukaryota</taxon>
        <taxon>Metazoa</taxon>
        <taxon>Ecdysozoa</taxon>
        <taxon>Arthropoda</taxon>
        <taxon>Hexapoda</taxon>
        <taxon>Insecta</taxon>
        <taxon>Pterygota</taxon>
        <taxon>Neoptera</taxon>
        <taxon>Polyneoptera</taxon>
        <taxon>Dictyoptera</taxon>
        <taxon>Blattodea</taxon>
        <taxon>Blaberoidea</taxon>
        <taxon>Blaberidae</taxon>
        <taxon>Diplopterinae</taxon>
        <taxon>Diploptera</taxon>
    </lineage>
</organism>
<dbReference type="AlphaFoldDB" id="A0AAD7ZUX1"/>
<proteinExistence type="predicted"/>